<sequence length="116" mass="13621">SYNVSKFSNNLDYSNTGLNYTNLQDDNYNSQQLNNDNSESWSNHYNHICSNNQRSKQNTDLELGQEFDDLTYDSNDQQSEQNTDSELGQEFDDWTYDNSEDTSMYSENRFNTDIDC</sequence>
<dbReference type="OrthoDB" id="10376863at2759"/>
<organism evidence="2 3">
    <name type="scientific">Racocetra fulgida</name>
    <dbReference type="NCBI Taxonomy" id="60492"/>
    <lineage>
        <taxon>Eukaryota</taxon>
        <taxon>Fungi</taxon>
        <taxon>Fungi incertae sedis</taxon>
        <taxon>Mucoromycota</taxon>
        <taxon>Glomeromycotina</taxon>
        <taxon>Glomeromycetes</taxon>
        <taxon>Diversisporales</taxon>
        <taxon>Gigasporaceae</taxon>
        <taxon>Racocetra</taxon>
    </lineage>
</organism>
<gene>
    <name evidence="2" type="ORF">RFULGI_LOCUS16986</name>
</gene>
<dbReference type="AlphaFoldDB" id="A0A9N9JVF2"/>
<dbReference type="Proteomes" id="UP000789396">
    <property type="component" value="Unassembled WGS sequence"/>
</dbReference>
<feature type="compositionally biased region" description="Polar residues" evidence="1">
    <location>
        <begin position="72"/>
        <end position="86"/>
    </location>
</feature>
<keyword evidence="3" id="KW-1185">Reference proteome</keyword>
<dbReference type="EMBL" id="CAJVPZ010063712">
    <property type="protein sequence ID" value="CAG8793560.1"/>
    <property type="molecule type" value="Genomic_DNA"/>
</dbReference>
<protein>
    <submittedName>
        <fullName evidence="2">5630_t:CDS:1</fullName>
    </submittedName>
</protein>
<reference evidence="2" key="1">
    <citation type="submission" date="2021-06" db="EMBL/GenBank/DDBJ databases">
        <authorList>
            <person name="Kallberg Y."/>
            <person name="Tangrot J."/>
            <person name="Rosling A."/>
        </authorList>
    </citation>
    <scope>NUCLEOTIDE SEQUENCE</scope>
    <source>
        <strain evidence="2">IN212</strain>
    </source>
</reference>
<name>A0A9N9JVF2_9GLOM</name>
<evidence type="ECO:0000256" key="1">
    <source>
        <dbReference type="SAM" id="MobiDB-lite"/>
    </source>
</evidence>
<feature type="non-terminal residue" evidence="2">
    <location>
        <position position="116"/>
    </location>
</feature>
<feature type="region of interest" description="Disordered" evidence="1">
    <location>
        <begin position="1"/>
        <end position="116"/>
    </location>
</feature>
<feature type="compositionally biased region" description="Polar residues" evidence="1">
    <location>
        <begin position="1"/>
        <end position="60"/>
    </location>
</feature>
<comment type="caution">
    <text evidence="2">The sequence shown here is derived from an EMBL/GenBank/DDBJ whole genome shotgun (WGS) entry which is preliminary data.</text>
</comment>
<feature type="non-terminal residue" evidence="2">
    <location>
        <position position="1"/>
    </location>
</feature>
<evidence type="ECO:0000313" key="3">
    <source>
        <dbReference type="Proteomes" id="UP000789396"/>
    </source>
</evidence>
<feature type="compositionally biased region" description="Acidic residues" evidence="1">
    <location>
        <begin position="87"/>
        <end position="100"/>
    </location>
</feature>
<proteinExistence type="predicted"/>
<accession>A0A9N9JVF2</accession>
<evidence type="ECO:0000313" key="2">
    <source>
        <dbReference type="EMBL" id="CAG8793560.1"/>
    </source>
</evidence>
<feature type="compositionally biased region" description="Polar residues" evidence="1">
    <location>
        <begin position="101"/>
        <end position="116"/>
    </location>
</feature>